<evidence type="ECO:0000313" key="9">
    <source>
        <dbReference type="EMBL" id="MEJ5979646.1"/>
    </source>
</evidence>
<comment type="similarity">
    <text evidence="1 8">Belongs to the SOS response-associated peptidase family.</text>
</comment>
<keyword evidence="10" id="KW-1185">Reference proteome</keyword>
<evidence type="ECO:0000256" key="1">
    <source>
        <dbReference type="ARBA" id="ARBA00008136"/>
    </source>
</evidence>
<organism evidence="9 10">
    <name type="scientific">Novosphingobium anseongense</name>
    <dbReference type="NCBI Taxonomy" id="3133436"/>
    <lineage>
        <taxon>Bacteria</taxon>
        <taxon>Pseudomonadati</taxon>
        <taxon>Pseudomonadota</taxon>
        <taxon>Alphaproteobacteria</taxon>
        <taxon>Sphingomonadales</taxon>
        <taxon>Sphingomonadaceae</taxon>
        <taxon>Novosphingobium</taxon>
    </lineage>
</organism>
<dbReference type="PANTHER" id="PTHR13604:SF0">
    <property type="entry name" value="ABASIC SITE PROCESSING PROTEIN HMCES"/>
    <property type="match status" value="1"/>
</dbReference>
<evidence type="ECO:0000256" key="8">
    <source>
        <dbReference type="RuleBase" id="RU364100"/>
    </source>
</evidence>
<sequence>MCNLSTVRKSAAEVAAYFNVAPPDIAVFNAAEETFPGYPGMVVREVDDRRRLETMIWGFPRRLKTMKPQSKPLKVNNARDDKLYTAFWEDSFVNRRCLIPLTGWAEAEGEKGRMTRTWYSLHDAEIFAVGGIWRDTIEWGEAYSMVMVDGCPQMSDVHDRMPVLLRPDQYDQWMLGSHEEAFGLVRTCHDELRVDRTPELWTKRSAPGGTTLL</sequence>
<dbReference type="EMBL" id="JBBHJZ010000010">
    <property type="protein sequence ID" value="MEJ5979646.1"/>
    <property type="molecule type" value="Genomic_DNA"/>
</dbReference>
<accession>A0ABU8S2R9</accession>
<dbReference type="Pfam" id="PF02586">
    <property type="entry name" value="SRAP"/>
    <property type="match status" value="1"/>
</dbReference>
<keyword evidence="4 8" id="KW-0378">Hydrolase</keyword>
<dbReference type="RefSeq" id="WP_339589583.1">
    <property type="nucleotide sequence ID" value="NZ_JBBHJZ010000010.1"/>
</dbReference>
<gene>
    <name evidence="9" type="ORF">WG901_23540</name>
</gene>
<keyword evidence="6" id="KW-0238">DNA-binding</keyword>
<dbReference type="SUPFAM" id="SSF143081">
    <property type="entry name" value="BB1717-like"/>
    <property type="match status" value="1"/>
</dbReference>
<evidence type="ECO:0000256" key="3">
    <source>
        <dbReference type="ARBA" id="ARBA00022763"/>
    </source>
</evidence>
<comment type="caution">
    <text evidence="9">The sequence shown here is derived from an EMBL/GenBank/DDBJ whole genome shotgun (WGS) entry which is preliminary data.</text>
</comment>
<keyword evidence="3" id="KW-0227">DNA damage</keyword>
<dbReference type="InterPro" id="IPR003738">
    <property type="entry name" value="SRAP"/>
</dbReference>
<name>A0ABU8S2R9_9SPHN</name>
<dbReference type="EC" id="3.4.-.-" evidence="8"/>
<evidence type="ECO:0000313" key="10">
    <source>
        <dbReference type="Proteomes" id="UP001361239"/>
    </source>
</evidence>
<proteinExistence type="inferred from homology"/>
<dbReference type="Proteomes" id="UP001361239">
    <property type="component" value="Unassembled WGS sequence"/>
</dbReference>
<evidence type="ECO:0000256" key="7">
    <source>
        <dbReference type="ARBA" id="ARBA00023239"/>
    </source>
</evidence>
<evidence type="ECO:0000256" key="4">
    <source>
        <dbReference type="ARBA" id="ARBA00022801"/>
    </source>
</evidence>
<keyword evidence="5" id="KW-0190">Covalent protein-DNA linkage</keyword>
<protein>
    <recommendedName>
        <fullName evidence="8">Abasic site processing protein</fullName>
        <ecNumber evidence="8">3.4.-.-</ecNumber>
    </recommendedName>
</protein>
<evidence type="ECO:0000256" key="5">
    <source>
        <dbReference type="ARBA" id="ARBA00023124"/>
    </source>
</evidence>
<dbReference type="PANTHER" id="PTHR13604">
    <property type="entry name" value="DC12-RELATED"/>
    <property type="match status" value="1"/>
</dbReference>
<evidence type="ECO:0000256" key="6">
    <source>
        <dbReference type="ARBA" id="ARBA00023125"/>
    </source>
</evidence>
<keyword evidence="2 8" id="KW-0645">Protease</keyword>
<reference evidence="9 10" key="1">
    <citation type="submission" date="2024-03" db="EMBL/GenBank/DDBJ databases">
        <authorList>
            <person name="Jo J.-H."/>
        </authorList>
    </citation>
    <scope>NUCLEOTIDE SEQUENCE [LARGE SCALE GENOMIC DNA]</scope>
    <source>
        <strain evidence="9 10">PS1R-30</strain>
    </source>
</reference>
<keyword evidence="7" id="KW-0456">Lyase</keyword>
<evidence type="ECO:0000256" key="2">
    <source>
        <dbReference type="ARBA" id="ARBA00022670"/>
    </source>
</evidence>
<dbReference type="Gene3D" id="3.90.1680.10">
    <property type="entry name" value="SOS response associated peptidase-like"/>
    <property type="match status" value="1"/>
</dbReference>
<dbReference type="InterPro" id="IPR036590">
    <property type="entry name" value="SRAP-like"/>
</dbReference>